<keyword evidence="3" id="KW-1185">Reference proteome</keyword>
<organism evidence="2 3">
    <name type="scientific">Bondarzewia mesenterica</name>
    <dbReference type="NCBI Taxonomy" id="1095465"/>
    <lineage>
        <taxon>Eukaryota</taxon>
        <taxon>Fungi</taxon>
        <taxon>Dikarya</taxon>
        <taxon>Basidiomycota</taxon>
        <taxon>Agaricomycotina</taxon>
        <taxon>Agaricomycetes</taxon>
        <taxon>Russulales</taxon>
        <taxon>Bondarzewiaceae</taxon>
        <taxon>Bondarzewia</taxon>
    </lineage>
</organism>
<evidence type="ECO:0000256" key="1">
    <source>
        <dbReference type="SAM" id="MobiDB-lite"/>
    </source>
</evidence>
<gene>
    <name evidence="2" type="ORF">EW146_g3214</name>
</gene>
<reference evidence="2 3" key="1">
    <citation type="submission" date="2019-02" db="EMBL/GenBank/DDBJ databases">
        <title>Genome sequencing of the rare red list fungi Bondarzewia mesenterica.</title>
        <authorList>
            <person name="Buettner E."/>
            <person name="Kellner H."/>
        </authorList>
    </citation>
    <scope>NUCLEOTIDE SEQUENCE [LARGE SCALE GENOMIC DNA]</scope>
    <source>
        <strain evidence="2 3">DSM 108281</strain>
    </source>
</reference>
<proteinExistence type="predicted"/>
<sequence>MSTLQHPLYWDAGTGANYDYWTCTACTDHTWRDLSGARKHEKSDAHIRAVQYHEAQRARQSAEPVPGIRNAQRVAGPLAELLQDLASTSEPSSSTPEPEPMVLDWDSIAAGGLDTNLAPAIDRAAVGEMANTMAHWLRDSEDDSALFESVTPPPIQEFERPEGLFAGAPRTRQPKDIIENPAWYPWPDKVACVLDVLRHLPRSLFSDSQMEIISWGMLHLGIDDLPSVSWLKDMSNVLQDLFGIRTIRYEGALGHVYYTNSLEDMIAQEMSNPRVGPHIQAYPEDCLDTLTEAWQARRWRHEIDLTLATPMIRIASGAGGAFKDFFTYEPVKLTTGEMCMPTRWFFRDEMVGGTTHRRYYADACHLEPVISEAGPIGYVVHEFNIFEVATHQLSLALPELIETFEVDNLPDPRVIIGTVKAVGCGICPWRYTADPSKGNDWRVKAQGHRVISLMMWLYCDDTSGNLSKKWNKHNSFLWTPAGLPREMGQQQYNVHFLATSNLAPPLEMLDGIVSQLEDAQRDGIWAWDVAAKELVLVIPVILGLLGDNPMQSEFACHIATRLQPGQGHVESESDMSSLAASSADGSQSAHDDSASGLSTDGEASAGTTKKKGRAQETLQQLADRARRFLGPMVWRERDDSMKKLQTIFTTASKVGGMTEAGRLQTQYGVKDTYQESFMQRIFAVGRKFRGSLTKKQEVIDNLVASFPEHTTSPVWRIKGLDPHRDTPVEILHVILLGFVKYLWRDAISRLNADQKSLLVTRLNSFNVSGLQISKLSGQTLVQYAGSLTGRDFRAVAQAAPFILYDLLDDKDAFDTWLALSHLMPLVWQPQIVDLEEHLKQMENAIDHFLNCAAKWTPRWFNKPKFHIIRHLPYHVRRFGPAILFATEAFESFNAVIRGQSVHSNRHAPSKDIAKGFAHCNRIRHFLSGGVFLKHDLTKIGERPDARAGPARHFNLPRTKIDPSAEKVAVRRGVGPDALALARIGGIRRNFIAKQLGLEDPAEIIAGTVHHDQSPPLVWSQLKISTFFPGALPSPERHMYMSCLHMVLSDGVTVAPGSWVLARQTGQMVPGVPLIARLAEIIQVCGSPAHRNDQVDGILLQFFRVADVARTYGMPRLVPNGWGLVSQIADILCTVNVQHNCADRACDISGREVVRQENEFTTQTRACIRHYDPDDVVLNTAQLRNGKHIGHFRITPTPISREDAIMAGATKEINGRKGQAVRNEDVGRSGEMRGLALLRGLGRGKGRRGKSKAVESGRGI</sequence>
<dbReference type="AlphaFoldDB" id="A0A4S4LZQ3"/>
<feature type="region of interest" description="Disordered" evidence="1">
    <location>
        <begin position="565"/>
        <end position="617"/>
    </location>
</feature>
<dbReference type="EMBL" id="SGPL01000103">
    <property type="protein sequence ID" value="THH17637.1"/>
    <property type="molecule type" value="Genomic_DNA"/>
</dbReference>
<name>A0A4S4LZQ3_9AGAM</name>
<dbReference type="PANTHER" id="PTHR31912">
    <property type="entry name" value="IP13529P"/>
    <property type="match status" value="1"/>
</dbReference>
<protein>
    <submittedName>
        <fullName evidence="2">Uncharacterized protein</fullName>
    </submittedName>
</protein>
<comment type="caution">
    <text evidence="2">The sequence shown here is derived from an EMBL/GenBank/DDBJ whole genome shotgun (WGS) entry which is preliminary data.</text>
</comment>
<accession>A0A4S4LZQ3</accession>
<feature type="compositionally biased region" description="Low complexity" evidence="1">
    <location>
        <begin position="574"/>
        <end position="588"/>
    </location>
</feature>
<evidence type="ECO:0000313" key="3">
    <source>
        <dbReference type="Proteomes" id="UP000310158"/>
    </source>
</evidence>
<dbReference type="PANTHER" id="PTHR31912:SF34">
    <property type="entry name" value="NOTOCHORD-RELATED PROTEIN"/>
    <property type="match status" value="1"/>
</dbReference>
<evidence type="ECO:0000313" key="2">
    <source>
        <dbReference type="EMBL" id="THH17637.1"/>
    </source>
</evidence>
<dbReference type="Proteomes" id="UP000310158">
    <property type="component" value="Unassembled WGS sequence"/>
</dbReference>
<dbReference type="OrthoDB" id="2246127at2759"/>